<name>A0ABT5MYI4_9BURK</name>
<organism evidence="2 3">
    <name type="scientific">Curvibacter cyanobacteriorum</name>
    <dbReference type="NCBI Taxonomy" id="3026422"/>
    <lineage>
        <taxon>Bacteria</taxon>
        <taxon>Pseudomonadati</taxon>
        <taxon>Pseudomonadota</taxon>
        <taxon>Betaproteobacteria</taxon>
        <taxon>Burkholderiales</taxon>
        <taxon>Comamonadaceae</taxon>
        <taxon>Curvibacter</taxon>
    </lineage>
</organism>
<accession>A0ABT5MYI4</accession>
<dbReference type="SMART" id="SM00989">
    <property type="entry name" value="V4R"/>
    <property type="match status" value="1"/>
</dbReference>
<comment type="caution">
    <text evidence="2">The sequence shown here is derived from an EMBL/GenBank/DDBJ whole genome shotgun (WGS) entry which is preliminary data.</text>
</comment>
<sequence length="182" mass="19714">MSQAPRPLHKRLAFDLSEGQVLDGPRRYLIMRADVLMGAFAKLDPEPRRLALQALGASVTDHGSDSVRAYLTEVGADALLQTMVTASASLGWGVWSFRRLPDQLWLEVRNSPFAAGTPNSTDPVCTPIVGMLRAVAQALWSEPADVVEWVCACQGQAGVEGICRFQARTRLPKSPSTGPQTL</sequence>
<dbReference type="InterPro" id="IPR024096">
    <property type="entry name" value="NO_sig/Golgi_transp_ligand-bd"/>
</dbReference>
<evidence type="ECO:0000313" key="3">
    <source>
        <dbReference type="Proteomes" id="UP001528673"/>
    </source>
</evidence>
<feature type="domain" description="4-vinyl reductase 4VR" evidence="1">
    <location>
        <begin position="103"/>
        <end position="169"/>
    </location>
</feature>
<reference evidence="2 3" key="1">
    <citation type="submission" date="2023-02" db="EMBL/GenBank/DDBJ databases">
        <title>Bacterial whole genomic sequence of Curvibacter sp. HBC61.</title>
        <authorList>
            <person name="Le V."/>
            <person name="Ko S.-R."/>
            <person name="Ahn C.-Y."/>
            <person name="Oh H.-M."/>
        </authorList>
    </citation>
    <scope>NUCLEOTIDE SEQUENCE [LARGE SCALE GENOMIC DNA]</scope>
    <source>
        <strain evidence="2 3">HBC61</strain>
    </source>
</reference>
<dbReference type="Proteomes" id="UP001528673">
    <property type="component" value="Unassembled WGS sequence"/>
</dbReference>
<dbReference type="EMBL" id="JAQSIP010000004">
    <property type="protein sequence ID" value="MDD0839133.1"/>
    <property type="molecule type" value="Genomic_DNA"/>
</dbReference>
<keyword evidence="3" id="KW-1185">Reference proteome</keyword>
<dbReference type="Pfam" id="PF02830">
    <property type="entry name" value="V4R"/>
    <property type="match status" value="1"/>
</dbReference>
<dbReference type="InterPro" id="IPR004096">
    <property type="entry name" value="V4R"/>
</dbReference>
<evidence type="ECO:0000259" key="1">
    <source>
        <dbReference type="SMART" id="SM00989"/>
    </source>
</evidence>
<evidence type="ECO:0000313" key="2">
    <source>
        <dbReference type="EMBL" id="MDD0839133.1"/>
    </source>
</evidence>
<protein>
    <recommendedName>
        <fullName evidence="1">4-vinyl reductase 4VR domain-containing protein</fullName>
    </recommendedName>
</protein>
<dbReference type="RefSeq" id="WP_273951527.1">
    <property type="nucleotide sequence ID" value="NZ_JAQSIP010000004.1"/>
</dbReference>
<gene>
    <name evidence="2" type="ORF">PSQ40_11160</name>
</gene>
<proteinExistence type="predicted"/>
<dbReference type="SUPFAM" id="SSF111126">
    <property type="entry name" value="Ligand-binding domain in the NO signalling and Golgi transport"/>
    <property type="match status" value="1"/>
</dbReference>